<organism evidence="2 3">
    <name type="scientific">Sphingomonas paeninsulae</name>
    <dbReference type="NCBI Taxonomy" id="2319844"/>
    <lineage>
        <taxon>Bacteria</taxon>
        <taxon>Pseudomonadati</taxon>
        <taxon>Pseudomonadota</taxon>
        <taxon>Alphaproteobacteria</taxon>
        <taxon>Sphingomonadales</taxon>
        <taxon>Sphingomonadaceae</taxon>
        <taxon>Sphingomonas</taxon>
    </lineage>
</organism>
<dbReference type="Pfam" id="PF03167">
    <property type="entry name" value="UDG"/>
    <property type="match status" value="1"/>
</dbReference>
<dbReference type="OrthoDB" id="5290748at2"/>
<feature type="domain" description="Uracil-DNA glycosylase-like" evidence="1">
    <location>
        <begin position="87"/>
        <end position="227"/>
    </location>
</feature>
<dbReference type="KEGG" id="spha:D3Y57_18455"/>
<accession>A0A494TJ59</accession>
<dbReference type="InterPro" id="IPR005122">
    <property type="entry name" value="Uracil-DNA_glycosylase-like"/>
</dbReference>
<dbReference type="RefSeq" id="WP_121154967.1">
    <property type="nucleotide sequence ID" value="NZ_CP032829.1"/>
</dbReference>
<keyword evidence="3" id="KW-1185">Reference proteome</keyword>
<evidence type="ECO:0000313" key="3">
    <source>
        <dbReference type="Proteomes" id="UP000276254"/>
    </source>
</evidence>
<evidence type="ECO:0000259" key="1">
    <source>
        <dbReference type="Pfam" id="PF03167"/>
    </source>
</evidence>
<name>A0A494TJ59_SPHPE</name>
<dbReference type="AlphaFoldDB" id="A0A494TJ59"/>
<dbReference type="EMBL" id="CP032829">
    <property type="protein sequence ID" value="AYJ87534.1"/>
    <property type="molecule type" value="Genomic_DNA"/>
</dbReference>
<proteinExistence type="predicted"/>
<dbReference type="Proteomes" id="UP000276254">
    <property type="component" value="Chromosome"/>
</dbReference>
<evidence type="ECO:0000313" key="2">
    <source>
        <dbReference type="EMBL" id="AYJ87534.1"/>
    </source>
</evidence>
<sequence length="239" mass="25664">MGFATEITIGDHVSNTMRWWRDAGVDVMIDEEPRSWLAPTGAAPARKATVSAPPVQTPQTLDALVEWLMTGNDWPEVGPAQRRVRPVGNIDGGLMVLTGVPEKADVDSGQLFAGELAPLFDKMLGALGRDRSSIYLASVSAGRPPSGTLSAGAHKSLSEAARDHVRFVAPKQLWLIGSAASCAILGMTDVEAHGSLHSINLNGVMVDVVATAHPRILTTKDQKQRAWLNMQRLIEKDDT</sequence>
<dbReference type="InterPro" id="IPR036895">
    <property type="entry name" value="Uracil-DNA_glycosylase-like_sf"/>
</dbReference>
<dbReference type="Gene3D" id="3.40.470.10">
    <property type="entry name" value="Uracil-DNA glycosylase-like domain"/>
    <property type="match status" value="1"/>
</dbReference>
<protein>
    <submittedName>
        <fullName evidence="2">Uracil-DNA glycosylase</fullName>
    </submittedName>
</protein>
<reference evidence="2 3" key="1">
    <citation type="submission" date="2018-09" db="EMBL/GenBank/DDBJ databases">
        <title>Sphingomonas peninsula sp. nov., isolated from fildes peninsula, Antarctic soil.</title>
        <authorList>
            <person name="Yingchao G."/>
        </authorList>
    </citation>
    <scope>NUCLEOTIDE SEQUENCE [LARGE SCALE GENOMIC DNA]</scope>
    <source>
        <strain evidence="2 3">YZ-8</strain>
    </source>
</reference>
<gene>
    <name evidence="2" type="ORF">D3Y57_18455</name>
</gene>
<dbReference type="SUPFAM" id="SSF52141">
    <property type="entry name" value="Uracil-DNA glycosylase-like"/>
    <property type="match status" value="1"/>
</dbReference>